<dbReference type="SMART" id="SM00981">
    <property type="entry name" value="THUMP"/>
    <property type="match status" value="1"/>
</dbReference>
<dbReference type="PROSITE" id="PS51165">
    <property type="entry name" value="THUMP"/>
    <property type="match status" value="1"/>
</dbReference>
<sequence>MGEKRRNNGGRGQDRKKKYKVATGIIDPQTSGIYATCNRHHEKQCEKELKLLFDDKFEQFYKDVGVEEDEDSKGEEEELSIEESIKRELEGLQQPKEKDPTKKEPFQFIDLGCECVVFVKTRKPVDPTFLVEKICEEAFESKIKNTRYTQKLTPITWSSSASIEELTKLAKHVLAPHFHQDKEIQKPLSFAVKVSSRNFNTIEKMDIITKIAECVGRDHGHKVDLKKFDKLILVECFKNNIGMSVVNNYEKYQKYNLQQIFEKQLKEDNTLSRSATPKIIKNDEVKEESKESKESKDEQKNEQKESKDETPKESTTEPTKTQSIQVDV</sequence>
<reference evidence="4 5" key="1">
    <citation type="journal article" date="2012" name="Eukaryot. Cell">
        <title>Draft genome sequence of Wickerhamomyces ciferrii NRRL Y-1031 F-60-10.</title>
        <authorList>
            <person name="Schneider J."/>
            <person name="Andrea H."/>
            <person name="Blom J."/>
            <person name="Jaenicke S."/>
            <person name="Ruckert C."/>
            <person name="Schorsch C."/>
            <person name="Szczepanowski R."/>
            <person name="Farwick M."/>
            <person name="Goesmann A."/>
            <person name="Puhler A."/>
            <person name="Schaffer S."/>
            <person name="Tauch A."/>
            <person name="Kohler T."/>
            <person name="Brinkrolf K."/>
        </authorList>
    </citation>
    <scope>NUCLEOTIDE SEQUENCE [LARGE SCALE GENOMIC DNA]</scope>
    <source>
        <strain evidence="5">ATCC 14091 / BCRC 22168 / CBS 111 / JCM 3599 / NBRC 0793 / NRRL Y-1031 F-60-10</strain>
    </source>
</reference>
<accession>K0KN65</accession>
<feature type="region of interest" description="Disordered" evidence="2">
    <location>
        <begin position="1"/>
        <end position="22"/>
    </location>
</feature>
<dbReference type="PANTHER" id="PTHR13452:SF10">
    <property type="entry name" value="THUMP DOMAIN-CONTAINING PROTEIN 1"/>
    <property type="match status" value="1"/>
</dbReference>
<feature type="compositionally biased region" description="Basic and acidic residues" evidence="2">
    <location>
        <begin position="280"/>
        <end position="315"/>
    </location>
</feature>
<dbReference type="GO" id="GO:0003723">
    <property type="term" value="F:RNA binding"/>
    <property type="evidence" value="ECO:0007669"/>
    <property type="project" value="UniProtKB-UniRule"/>
</dbReference>
<gene>
    <name evidence="4" type="ORF">BN7_2117</name>
</gene>
<dbReference type="GO" id="GO:0006400">
    <property type="term" value="P:tRNA modification"/>
    <property type="evidence" value="ECO:0007669"/>
    <property type="project" value="InterPro"/>
</dbReference>
<dbReference type="Gene3D" id="3.30.2300.10">
    <property type="entry name" value="THUMP superfamily"/>
    <property type="match status" value="1"/>
</dbReference>
<dbReference type="InterPro" id="IPR004114">
    <property type="entry name" value="THUMP_dom"/>
</dbReference>
<evidence type="ECO:0000259" key="3">
    <source>
        <dbReference type="PROSITE" id="PS51165"/>
    </source>
</evidence>
<evidence type="ECO:0000256" key="1">
    <source>
        <dbReference type="PROSITE-ProRule" id="PRU00529"/>
    </source>
</evidence>
<name>K0KN65_WICCF</name>
<dbReference type="STRING" id="1206466.K0KN65"/>
<dbReference type="Proteomes" id="UP000009328">
    <property type="component" value="Unassembled WGS sequence"/>
</dbReference>
<keyword evidence="5" id="KW-1185">Reference proteome</keyword>
<evidence type="ECO:0000313" key="5">
    <source>
        <dbReference type="Proteomes" id="UP000009328"/>
    </source>
</evidence>
<dbReference type="SUPFAM" id="SSF143437">
    <property type="entry name" value="THUMP domain-like"/>
    <property type="match status" value="1"/>
</dbReference>
<dbReference type="FunFam" id="3.30.2300.10:FF:000001">
    <property type="entry name" value="THUMP domain-containing protein 1"/>
    <property type="match status" value="1"/>
</dbReference>
<keyword evidence="1" id="KW-0694">RNA-binding</keyword>
<comment type="caution">
    <text evidence="4">The sequence shown here is derived from an EMBL/GenBank/DDBJ whole genome shotgun (WGS) entry which is preliminary data.</text>
</comment>
<dbReference type="InterPro" id="IPR040183">
    <property type="entry name" value="THUMPD1-like"/>
</dbReference>
<dbReference type="FunCoup" id="K0KN65">
    <property type="interactions" value="894"/>
</dbReference>
<feature type="domain" description="THUMP" evidence="3">
    <location>
        <begin position="137"/>
        <end position="247"/>
    </location>
</feature>
<dbReference type="HOGENOM" id="CLU_039352_2_2_1"/>
<dbReference type="AlphaFoldDB" id="K0KN65"/>
<dbReference type="EMBL" id="CAIF01000049">
    <property type="protein sequence ID" value="CCH42573.1"/>
    <property type="molecule type" value="Genomic_DNA"/>
</dbReference>
<evidence type="ECO:0000313" key="4">
    <source>
        <dbReference type="EMBL" id="CCH42573.1"/>
    </source>
</evidence>
<proteinExistence type="predicted"/>
<organism evidence="4 5">
    <name type="scientific">Wickerhamomyces ciferrii (strain ATCC 14091 / BCRC 22168 / CBS 111 / JCM 3599 / NBRC 0793 / NRRL Y-1031 F-60-10)</name>
    <name type="common">Yeast</name>
    <name type="synonym">Pichia ciferrii</name>
    <dbReference type="NCBI Taxonomy" id="1206466"/>
    <lineage>
        <taxon>Eukaryota</taxon>
        <taxon>Fungi</taxon>
        <taxon>Dikarya</taxon>
        <taxon>Ascomycota</taxon>
        <taxon>Saccharomycotina</taxon>
        <taxon>Saccharomycetes</taxon>
        <taxon>Phaffomycetales</taxon>
        <taxon>Wickerhamomycetaceae</taxon>
        <taxon>Wickerhamomyces</taxon>
    </lineage>
</organism>
<dbReference type="PANTHER" id="PTHR13452">
    <property type="entry name" value="THUMP DOMAIN CONTAINING PROTEIN 1-RELATED"/>
    <property type="match status" value="1"/>
</dbReference>
<dbReference type="Pfam" id="PF02926">
    <property type="entry name" value="THUMP"/>
    <property type="match status" value="1"/>
</dbReference>
<dbReference type="eggNOG" id="KOG3943">
    <property type="taxonomic scope" value="Eukaryota"/>
</dbReference>
<dbReference type="InParanoid" id="K0KN65"/>
<feature type="region of interest" description="Disordered" evidence="2">
    <location>
        <begin position="272"/>
        <end position="328"/>
    </location>
</feature>
<protein>
    <submittedName>
        <fullName evidence="4">THUMP domain-containing protein 1</fullName>
    </submittedName>
</protein>
<dbReference type="CDD" id="cd11717">
    <property type="entry name" value="THUMP_THUMPD1_like"/>
    <property type="match status" value="1"/>
</dbReference>
<evidence type="ECO:0000256" key="2">
    <source>
        <dbReference type="SAM" id="MobiDB-lite"/>
    </source>
</evidence>